<keyword evidence="4 8" id="KW-0479">Metal-binding</keyword>
<comment type="catalytic activity">
    <reaction evidence="7 8">
        <text>adenosine(34) in tRNA + H2O + H(+) = inosine(34) in tRNA + NH4(+)</text>
        <dbReference type="Rhea" id="RHEA:43168"/>
        <dbReference type="Rhea" id="RHEA-COMP:10373"/>
        <dbReference type="Rhea" id="RHEA-COMP:10374"/>
        <dbReference type="ChEBI" id="CHEBI:15377"/>
        <dbReference type="ChEBI" id="CHEBI:15378"/>
        <dbReference type="ChEBI" id="CHEBI:28938"/>
        <dbReference type="ChEBI" id="CHEBI:74411"/>
        <dbReference type="ChEBI" id="CHEBI:82852"/>
        <dbReference type="EC" id="3.5.4.33"/>
    </reaction>
</comment>
<dbReference type="InterPro" id="IPR016192">
    <property type="entry name" value="APOBEC/CMP_deaminase_Zn-bd"/>
</dbReference>
<dbReference type="SUPFAM" id="SSF53927">
    <property type="entry name" value="Cytidine deaminase-like"/>
    <property type="match status" value="1"/>
</dbReference>
<dbReference type="Proteomes" id="UP001595840">
    <property type="component" value="Unassembled WGS sequence"/>
</dbReference>
<feature type="binding site" evidence="8">
    <location>
        <position position="108"/>
    </location>
    <ligand>
        <name>Zn(2+)</name>
        <dbReference type="ChEBI" id="CHEBI:29105"/>
        <note>catalytic</note>
    </ligand>
</feature>
<comment type="cofactor">
    <cofactor evidence="8">
        <name>Zn(2+)</name>
        <dbReference type="ChEBI" id="CHEBI:29105"/>
    </cofactor>
    <text evidence="8">Binds 1 zinc ion per subunit.</text>
</comment>
<evidence type="ECO:0000256" key="3">
    <source>
        <dbReference type="ARBA" id="ARBA00022694"/>
    </source>
</evidence>
<comment type="caution">
    <text evidence="10">The sequence shown here is derived from an EMBL/GenBank/DDBJ whole genome shotgun (WGS) entry which is preliminary data.</text>
</comment>
<evidence type="ECO:0000256" key="6">
    <source>
        <dbReference type="ARBA" id="ARBA00022833"/>
    </source>
</evidence>
<name>A0ABV8V6A5_9GAMM</name>
<dbReference type="RefSeq" id="WP_290264254.1">
    <property type="nucleotide sequence ID" value="NZ_JAUFQG010000006.1"/>
</dbReference>
<gene>
    <name evidence="8 10" type="primary">tadA</name>
    <name evidence="10" type="ORF">ACFOX3_10620</name>
</gene>
<keyword evidence="5 8" id="KW-0378">Hydrolase</keyword>
<evidence type="ECO:0000256" key="7">
    <source>
        <dbReference type="ARBA" id="ARBA00048045"/>
    </source>
</evidence>
<dbReference type="HAMAP" id="MF_00972">
    <property type="entry name" value="tRNA_aden_deaminase"/>
    <property type="match status" value="1"/>
</dbReference>
<dbReference type="EMBL" id="JBHSCX010000009">
    <property type="protein sequence ID" value="MFC4362760.1"/>
    <property type="molecule type" value="Genomic_DNA"/>
</dbReference>
<dbReference type="Pfam" id="PF14437">
    <property type="entry name" value="MafB19-deam"/>
    <property type="match status" value="1"/>
</dbReference>
<dbReference type="InterPro" id="IPR016193">
    <property type="entry name" value="Cytidine_deaminase-like"/>
</dbReference>
<accession>A0ABV8V6A5</accession>
<dbReference type="PROSITE" id="PS51747">
    <property type="entry name" value="CYT_DCMP_DEAMINASES_2"/>
    <property type="match status" value="1"/>
</dbReference>
<dbReference type="InterPro" id="IPR028883">
    <property type="entry name" value="tRNA_aden_deaminase"/>
</dbReference>
<evidence type="ECO:0000256" key="2">
    <source>
        <dbReference type="ARBA" id="ARBA00011738"/>
    </source>
</evidence>
<keyword evidence="11" id="KW-1185">Reference proteome</keyword>
<organism evidence="10 11">
    <name type="scientific">Simiduia curdlanivorans</name>
    <dbReference type="NCBI Taxonomy" id="1492769"/>
    <lineage>
        <taxon>Bacteria</taxon>
        <taxon>Pseudomonadati</taxon>
        <taxon>Pseudomonadota</taxon>
        <taxon>Gammaproteobacteria</taxon>
        <taxon>Cellvibrionales</taxon>
        <taxon>Cellvibrionaceae</taxon>
        <taxon>Simiduia</taxon>
    </lineage>
</organism>
<protein>
    <recommendedName>
        <fullName evidence="8">tRNA-specific adenosine deaminase</fullName>
        <ecNumber evidence="8">3.5.4.33</ecNumber>
    </recommendedName>
</protein>
<evidence type="ECO:0000313" key="10">
    <source>
        <dbReference type="EMBL" id="MFC4362760.1"/>
    </source>
</evidence>
<evidence type="ECO:0000259" key="9">
    <source>
        <dbReference type="PROSITE" id="PS51747"/>
    </source>
</evidence>
<evidence type="ECO:0000256" key="8">
    <source>
        <dbReference type="HAMAP-Rule" id="MF_00972"/>
    </source>
</evidence>
<dbReference type="GO" id="GO:0052717">
    <property type="term" value="F:tRNA-specific adenosine-34 deaminase activity"/>
    <property type="evidence" value="ECO:0007669"/>
    <property type="project" value="UniProtKB-EC"/>
</dbReference>
<dbReference type="InterPro" id="IPR002125">
    <property type="entry name" value="CMP_dCMP_dom"/>
</dbReference>
<proteinExistence type="inferred from homology"/>
<feature type="binding site" evidence="8">
    <location>
        <position position="75"/>
    </location>
    <ligand>
        <name>Zn(2+)</name>
        <dbReference type="ChEBI" id="CHEBI:29105"/>
        <note>catalytic</note>
    </ligand>
</feature>
<evidence type="ECO:0000256" key="5">
    <source>
        <dbReference type="ARBA" id="ARBA00022801"/>
    </source>
</evidence>
<dbReference type="Gene3D" id="3.40.140.10">
    <property type="entry name" value="Cytidine Deaminase, domain 2"/>
    <property type="match status" value="1"/>
</dbReference>
<dbReference type="PANTHER" id="PTHR11079:SF202">
    <property type="entry name" value="TRNA-SPECIFIC ADENOSINE DEAMINASE"/>
    <property type="match status" value="1"/>
</dbReference>
<evidence type="ECO:0000313" key="11">
    <source>
        <dbReference type="Proteomes" id="UP001595840"/>
    </source>
</evidence>
<keyword evidence="6 8" id="KW-0862">Zinc</keyword>
<reference evidence="11" key="1">
    <citation type="journal article" date="2019" name="Int. J. Syst. Evol. Microbiol.">
        <title>The Global Catalogue of Microorganisms (GCM) 10K type strain sequencing project: providing services to taxonomists for standard genome sequencing and annotation.</title>
        <authorList>
            <consortium name="The Broad Institute Genomics Platform"/>
            <consortium name="The Broad Institute Genome Sequencing Center for Infectious Disease"/>
            <person name="Wu L."/>
            <person name="Ma J."/>
        </authorList>
    </citation>
    <scope>NUCLEOTIDE SEQUENCE [LARGE SCALE GENOMIC DNA]</scope>
    <source>
        <strain evidence="11">CECT 8570</strain>
    </source>
</reference>
<dbReference type="PROSITE" id="PS00903">
    <property type="entry name" value="CYT_DCMP_DEAMINASES_1"/>
    <property type="match status" value="1"/>
</dbReference>
<evidence type="ECO:0000256" key="4">
    <source>
        <dbReference type="ARBA" id="ARBA00022723"/>
    </source>
</evidence>
<feature type="binding site" evidence="8">
    <location>
        <position position="105"/>
    </location>
    <ligand>
        <name>Zn(2+)</name>
        <dbReference type="ChEBI" id="CHEBI:29105"/>
        <note>catalytic</note>
    </ligand>
</feature>
<dbReference type="EC" id="3.5.4.33" evidence="8"/>
<comment type="similarity">
    <text evidence="1">Belongs to the cytidine and deoxycytidylate deaminase family. ADAT2 subfamily.</text>
</comment>
<evidence type="ECO:0000256" key="1">
    <source>
        <dbReference type="ARBA" id="ARBA00010669"/>
    </source>
</evidence>
<dbReference type="PANTHER" id="PTHR11079">
    <property type="entry name" value="CYTOSINE DEAMINASE FAMILY MEMBER"/>
    <property type="match status" value="1"/>
</dbReference>
<sequence>MNRETPPSAPTLLDADTADWSQPQWDAHWMARALALAETAASLGEVPVGAVVVQDNVLLGEGFNQPILSHDPSAHAEVVALRAAAEKLNNYRLPNATLYVTLEPCAMCAGAMVHGRVSRLVYAAFEPKAGVAHSQEAFFERSYLNHRVAVENGVGAAAASQLLSRFFQQRREQKKSDKQKLIENFDAEE</sequence>
<comment type="function">
    <text evidence="8">Catalyzes the deamination of adenosine to inosine at the wobble position 34 of tRNA(Arg2).</text>
</comment>
<feature type="active site" description="Proton donor" evidence="8">
    <location>
        <position position="77"/>
    </location>
</feature>
<comment type="subunit">
    <text evidence="2 8">Homodimer.</text>
</comment>
<keyword evidence="3 8" id="KW-0819">tRNA processing</keyword>
<dbReference type="NCBIfam" id="NF008113">
    <property type="entry name" value="PRK10860.1"/>
    <property type="match status" value="1"/>
</dbReference>
<feature type="domain" description="CMP/dCMP-type deaminase" evidence="9">
    <location>
        <begin position="24"/>
        <end position="151"/>
    </location>
</feature>
<dbReference type="InterPro" id="IPR058535">
    <property type="entry name" value="MafB19-deam"/>
</dbReference>
<dbReference type="CDD" id="cd01285">
    <property type="entry name" value="nucleoside_deaminase"/>
    <property type="match status" value="1"/>
</dbReference>